<evidence type="ECO:0000259" key="1">
    <source>
        <dbReference type="Pfam" id="PF01636"/>
    </source>
</evidence>
<dbReference type="PANTHER" id="PTHR47829">
    <property type="entry name" value="HYDROLASE, PUTATIVE (AFU_ORTHOLOGUE AFUA_1G12880)-RELATED"/>
    <property type="match status" value="1"/>
</dbReference>
<comment type="caution">
    <text evidence="2">The sequence shown here is derived from an EMBL/GenBank/DDBJ whole genome shotgun (WGS) entry which is preliminary data.</text>
</comment>
<evidence type="ECO:0000313" key="2">
    <source>
        <dbReference type="EMBL" id="MBL7627419.1"/>
    </source>
</evidence>
<dbReference type="Pfam" id="PF01636">
    <property type="entry name" value="APH"/>
    <property type="match status" value="1"/>
</dbReference>
<dbReference type="SUPFAM" id="SSF56112">
    <property type="entry name" value="Protein kinase-like (PK-like)"/>
    <property type="match status" value="1"/>
</dbReference>
<dbReference type="AlphaFoldDB" id="A0A937UL31"/>
<dbReference type="EMBL" id="JAEACQ010000160">
    <property type="protein sequence ID" value="MBL7627419.1"/>
    <property type="molecule type" value="Genomic_DNA"/>
</dbReference>
<organism evidence="2 3">
    <name type="scientific">Frankia nepalensis</name>
    <dbReference type="NCBI Taxonomy" id="1836974"/>
    <lineage>
        <taxon>Bacteria</taxon>
        <taxon>Bacillati</taxon>
        <taxon>Actinomycetota</taxon>
        <taxon>Actinomycetes</taxon>
        <taxon>Frankiales</taxon>
        <taxon>Frankiaceae</taxon>
        <taxon>Frankia</taxon>
    </lineage>
</organism>
<proteinExistence type="predicted"/>
<accession>A0A937UL31</accession>
<dbReference type="Gene3D" id="3.30.200.20">
    <property type="entry name" value="Phosphorylase Kinase, domain 1"/>
    <property type="match status" value="1"/>
</dbReference>
<dbReference type="InterPro" id="IPR052898">
    <property type="entry name" value="ACAD10-like"/>
</dbReference>
<evidence type="ECO:0000313" key="3">
    <source>
        <dbReference type="Proteomes" id="UP000604475"/>
    </source>
</evidence>
<sequence>MAAGPLAADLDLVGLAAYLGPRVDGGLAGPLRGRLLAGGRSNPTYEVDDGVRQWIVRRPPYGDVMASTHDMGRESRVIRALHGSSVPVPAVVARCADPSVIGADFYVMEKVDGRTYRTREDTRLLAPDQRAELSRSLVDTLVALHTIDPAAVGLADFGRPDGYLERQLSRWRRQWEKVRTRDLPAFDSLADFLTRSIPDRRLPGIVHGDYKIDNLMVDHADPSRIVAVLDWEMATLGDTLADVGMLLSFWDEPALPYNPITAGATALPGFPDRRGVLSAYAERRGIDLGDIEWYVIFSDFKLMVILEQIHARHLEGATVGEGFADIDPMVPALLERALARKAESGDPPLRG</sequence>
<feature type="domain" description="Aminoglycoside phosphotransferase" evidence="1">
    <location>
        <begin position="34"/>
        <end position="255"/>
    </location>
</feature>
<dbReference type="InterPro" id="IPR002575">
    <property type="entry name" value="Aminoglycoside_PTrfase"/>
</dbReference>
<dbReference type="PANTHER" id="PTHR47829:SF1">
    <property type="entry name" value="HAD FAMILY PHOSPHATASE"/>
    <property type="match status" value="1"/>
</dbReference>
<protein>
    <submittedName>
        <fullName evidence="2">Phosphotransferase family protein</fullName>
    </submittedName>
</protein>
<dbReference type="CDD" id="cd05154">
    <property type="entry name" value="ACAD10_11_N-like"/>
    <property type="match status" value="1"/>
</dbReference>
<dbReference type="RefSeq" id="WP_203002287.1">
    <property type="nucleotide sequence ID" value="NZ_JADWYU010000099.1"/>
</dbReference>
<keyword evidence="3" id="KW-1185">Reference proteome</keyword>
<gene>
    <name evidence="2" type="ORF">I7412_09600</name>
</gene>
<dbReference type="Proteomes" id="UP000604475">
    <property type="component" value="Unassembled WGS sequence"/>
</dbReference>
<dbReference type="Gene3D" id="3.90.1200.10">
    <property type="match status" value="1"/>
</dbReference>
<reference evidence="2" key="1">
    <citation type="submission" date="2020-12" db="EMBL/GenBank/DDBJ databases">
        <title>Genomic characterization of non-nitrogen-fixing Frankia strains.</title>
        <authorList>
            <person name="Carlos-Shanley C."/>
            <person name="Guerra T."/>
            <person name="Hahn D."/>
        </authorList>
    </citation>
    <scope>NUCLEOTIDE SEQUENCE</scope>
    <source>
        <strain evidence="2">CN6</strain>
    </source>
</reference>
<dbReference type="InterPro" id="IPR041726">
    <property type="entry name" value="ACAD10_11_N"/>
</dbReference>
<dbReference type="InterPro" id="IPR011009">
    <property type="entry name" value="Kinase-like_dom_sf"/>
</dbReference>
<name>A0A937UL31_9ACTN</name>